<evidence type="ECO:0000313" key="4">
    <source>
        <dbReference type="Proteomes" id="UP000000576"/>
    </source>
</evidence>
<feature type="compositionally biased region" description="Basic and acidic residues" evidence="1">
    <location>
        <begin position="17"/>
        <end position="29"/>
    </location>
</feature>
<feature type="region of interest" description="Disordered" evidence="1">
    <location>
        <begin position="1"/>
        <end position="64"/>
    </location>
</feature>
<reference evidence="3 4" key="1">
    <citation type="journal article" date="2002" name="Nature">
        <title>Comparison of the genomes of two Xanthomonas pathogens with differing host specificities.</title>
        <authorList>
            <person name="da Silva A.C."/>
            <person name="Ferro J.A."/>
            <person name="Reinach F.C."/>
            <person name="Farah C.S."/>
            <person name="Furlan L.R."/>
            <person name="Quaggio R.B."/>
            <person name="Monteiro-Vitorello C.B."/>
            <person name="Van Sluys M.A."/>
            <person name="Almeida N.F."/>
            <person name="Alves L.M."/>
            <person name="do Amaral A.M."/>
            <person name="Bertolini M.C."/>
            <person name="Camargo L.E."/>
            <person name="Camarotte G."/>
            <person name="Cannavan F."/>
            <person name="Cardozo J."/>
            <person name="Chambergo F."/>
            <person name="Ciapina L.P."/>
            <person name="Cicarelli R.M."/>
            <person name="Coutinho L.L."/>
            <person name="Cursino-Santos J.R."/>
            <person name="El-Dorry H."/>
            <person name="Faria J.B."/>
            <person name="Ferreira A.J."/>
            <person name="Ferreira R.C."/>
            <person name="Ferro M.I."/>
            <person name="Formighieri E.F."/>
            <person name="Franco M.C."/>
            <person name="Greggio C.C."/>
            <person name="Gruber A."/>
            <person name="Katsuyama A.M."/>
            <person name="Kishi L.T."/>
            <person name="Leite R.P."/>
            <person name="Lemos E.G."/>
            <person name="Lemos M.V."/>
            <person name="Locali E.C."/>
            <person name="Machado M.A."/>
            <person name="Madeira A.M."/>
            <person name="Martinez-Rossi N.M."/>
            <person name="Martins E.C."/>
            <person name="Meidanis J."/>
            <person name="Menck C.F."/>
            <person name="Miyaki C.Y."/>
            <person name="Moon D.H."/>
            <person name="Moreira L.M."/>
            <person name="Novo M.T."/>
            <person name="Okura V.K."/>
            <person name="Oliveira M.C."/>
            <person name="Oliveira V.R."/>
            <person name="Pereira H.A."/>
            <person name="Rossi A."/>
            <person name="Sena J.A."/>
            <person name="Silva C."/>
            <person name="de Souza R.F."/>
            <person name="Spinola L.A."/>
            <person name="Takita M.A."/>
            <person name="Tamura R.E."/>
            <person name="Teixeira E.C."/>
            <person name="Tezza R.I."/>
            <person name="Trindade dos Santos M."/>
            <person name="Truffi D."/>
            <person name="Tsai S.M."/>
            <person name="White F.F."/>
            <person name="Setubal J.C."/>
            <person name="Kitajima J.P."/>
        </authorList>
    </citation>
    <scope>NUCLEOTIDE SEQUENCE [LARGE SCALE GENOMIC DNA]</scope>
    <source>
        <strain evidence="3 4">306</strain>
    </source>
</reference>
<organism evidence="3 4">
    <name type="scientific">Xanthomonas axonopodis pv. citri (strain 306)</name>
    <dbReference type="NCBI Taxonomy" id="190486"/>
    <lineage>
        <taxon>Bacteria</taxon>
        <taxon>Pseudomonadati</taxon>
        <taxon>Pseudomonadota</taxon>
        <taxon>Gammaproteobacteria</taxon>
        <taxon>Lysobacterales</taxon>
        <taxon>Lysobacteraceae</taxon>
        <taxon>Xanthomonas</taxon>
    </lineage>
</organism>
<accession>A0AAI8ETC9</accession>
<feature type="transmembrane region" description="Helical" evidence="2">
    <location>
        <begin position="201"/>
        <end position="222"/>
    </location>
</feature>
<evidence type="ECO:0008006" key="5">
    <source>
        <dbReference type="Google" id="ProtNLM"/>
    </source>
</evidence>
<keyword evidence="2" id="KW-0472">Membrane</keyword>
<feature type="transmembrane region" description="Helical" evidence="2">
    <location>
        <begin position="283"/>
        <end position="305"/>
    </location>
</feature>
<dbReference type="Proteomes" id="UP000000576">
    <property type="component" value="Chromosome"/>
</dbReference>
<evidence type="ECO:0000256" key="2">
    <source>
        <dbReference type="SAM" id="Phobius"/>
    </source>
</evidence>
<feature type="transmembrane region" description="Helical" evidence="2">
    <location>
        <begin position="172"/>
        <end position="195"/>
    </location>
</feature>
<sequence length="344" mass="38396">MAGISRLRPESALFHLDVPHRPERGDQRSARPPRGRRADRAGRGGGAHRRSMRTRPCTRATGGRAVCLHRTPTAAGTRAAVALSGPTQLSRDRRRARHQRNQCRHQTQPPEIAHPRRAVNPTNPQPEQDMELDDIAVAWRSLEQRLDQHAALAGQVLGDLRSHAARAHLRPLWLSQSAQLLCAIALSGLVAHSWLAFPEQAAAIVGGVLLQIWCVALAASAARQLWLLSQLDFARPLLQTQRALAQLRRWRTRVAPWLGVAFWVLWVAVADAAWRALTGRSLPYAWLLCNLLVGVLGGIGTWLGYRRLQRSGHPWLERLDTVHAGRSVARTETLLEQIARFQRE</sequence>
<feature type="compositionally biased region" description="Basic residues" evidence="1">
    <location>
        <begin position="92"/>
        <end position="103"/>
    </location>
</feature>
<protein>
    <recommendedName>
        <fullName evidence="5">Serine/threonine protein kinase</fullName>
    </recommendedName>
</protein>
<dbReference type="KEGG" id="xac:XAC2815"/>
<dbReference type="EMBL" id="AE008923">
    <property type="protein sequence ID" value="AAM37660.1"/>
    <property type="molecule type" value="Genomic_DNA"/>
</dbReference>
<feature type="transmembrane region" description="Helical" evidence="2">
    <location>
        <begin position="254"/>
        <end position="277"/>
    </location>
</feature>
<keyword evidence="2" id="KW-0812">Transmembrane</keyword>
<gene>
    <name evidence="3" type="ordered locus">XAC2815</name>
</gene>
<keyword evidence="2" id="KW-1133">Transmembrane helix</keyword>
<evidence type="ECO:0000256" key="1">
    <source>
        <dbReference type="SAM" id="MobiDB-lite"/>
    </source>
</evidence>
<feature type="region of interest" description="Disordered" evidence="1">
    <location>
        <begin position="77"/>
        <end position="128"/>
    </location>
</feature>
<evidence type="ECO:0000313" key="3">
    <source>
        <dbReference type="EMBL" id="AAM37660.1"/>
    </source>
</evidence>
<dbReference type="AlphaFoldDB" id="A0AAI8ETC9"/>
<name>A0AAI8ETC9_XANAC</name>
<proteinExistence type="predicted"/>